<comment type="caution">
    <text evidence="6">The sequence shown here is derived from an EMBL/GenBank/DDBJ whole genome shotgun (WGS) entry which is preliminary data.</text>
</comment>
<feature type="transmembrane region" description="Helical" evidence="5">
    <location>
        <begin position="7"/>
        <end position="28"/>
    </location>
</feature>
<dbReference type="InterPro" id="IPR014743">
    <property type="entry name" value="Cl-channel_core"/>
</dbReference>
<dbReference type="Proteomes" id="UP000288388">
    <property type="component" value="Unassembled WGS sequence"/>
</dbReference>
<keyword evidence="3 5" id="KW-1133">Transmembrane helix</keyword>
<feature type="transmembrane region" description="Helical" evidence="5">
    <location>
        <begin position="48"/>
        <end position="66"/>
    </location>
</feature>
<dbReference type="GO" id="GO:0016020">
    <property type="term" value="C:membrane"/>
    <property type="evidence" value="ECO:0007669"/>
    <property type="project" value="UniProtKB-SubCell"/>
</dbReference>
<feature type="transmembrane region" description="Helical" evidence="5">
    <location>
        <begin position="298"/>
        <end position="322"/>
    </location>
</feature>
<dbReference type="EMBL" id="RYZS01000001">
    <property type="protein sequence ID" value="RVU93971.1"/>
    <property type="molecule type" value="Genomic_DNA"/>
</dbReference>
<comment type="subcellular location">
    <subcellularLocation>
        <location evidence="1">Membrane</location>
        <topology evidence="1">Multi-pass membrane protein</topology>
    </subcellularLocation>
</comment>
<sequence length="408" mass="44979">MRFSTLFVGYSCVLGLLVGIMSAVFLSFTNLMIDVVWTTIPETLSIPFYPILVGLIGGCLVGLIQTKIGRYPTTMHETLSEFKQKKRVTYKKQIGKNFLSAIIVLMFGASLGPEAALAGIMGGLITWMGDRLKLTLQRKEELLELGIGTMLAAIFRAPLAGVSEVFEQNNPPTGNDKVKKTILYALSTGFGLLGFLLIKRLFPEESIFSLHFPKNISWKWQAIVFSPVSWLIGGLFGGLFGVLFLELEKLTDRLAAKIDNLVISALIAGLCIGIFALWSPYFLFSGEQQLLPLSKQALQLSFINLLLLGIGKAFLTNLCFSFGWRGGKIFPAIFSSTAIGFAVVRLIPYTPGLIVGVAVAASTTIILRQPYVCAALLLFLFPIQFFPFILISCLGMKRFEEYLRAKRK</sequence>
<dbReference type="PANTHER" id="PTHR43427:SF12">
    <property type="entry name" value="CHLORIDE TRANSPORTER"/>
    <property type="match status" value="1"/>
</dbReference>
<dbReference type="GO" id="GO:0015108">
    <property type="term" value="F:chloride transmembrane transporter activity"/>
    <property type="evidence" value="ECO:0007669"/>
    <property type="project" value="InterPro"/>
</dbReference>
<dbReference type="AlphaFoldDB" id="A0A437UK98"/>
<gene>
    <name evidence="6" type="ORF">EK398_03335</name>
</gene>
<organism evidence="6 7">
    <name type="scientific">Enterococcus avium</name>
    <name type="common">Streptococcus avium</name>
    <dbReference type="NCBI Taxonomy" id="33945"/>
    <lineage>
        <taxon>Bacteria</taxon>
        <taxon>Bacillati</taxon>
        <taxon>Bacillota</taxon>
        <taxon>Bacilli</taxon>
        <taxon>Lactobacillales</taxon>
        <taxon>Enterococcaceae</taxon>
        <taxon>Enterococcus</taxon>
    </lineage>
</organism>
<dbReference type="CDD" id="cd00400">
    <property type="entry name" value="Voltage_gated_ClC"/>
    <property type="match status" value="1"/>
</dbReference>
<dbReference type="SUPFAM" id="SSF81340">
    <property type="entry name" value="Clc chloride channel"/>
    <property type="match status" value="1"/>
</dbReference>
<dbReference type="Pfam" id="PF00654">
    <property type="entry name" value="Voltage_CLC"/>
    <property type="match status" value="1"/>
</dbReference>
<feature type="transmembrane region" description="Helical" evidence="5">
    <location>
        <begin position="182"/>
        <end position="202"/>
    </location>
</feature>
<dbReference type="Gene3D" id="1.10.3080.10">
    <property type="entry name" value="Clc chloride channel"/>
    <property type="match status" value="1"/>
</dbReference>
<dbReference type="InterPro" id="IPR050368">
    <property type="entry name" value="ClC-type_chloride_channel"/>
</dbReference>
<reference evidence="6 7" key="1">
    <citation type="submission" date="2018-12" db="EMBL/GenBank/DDBJ databases">
        <title>A novel vanA-carrying plasmid in a clinical isolate of Enterococcus avium.</title>
        <authorList>
            <person name="Bernasconi O.J."/>
            <person name="Luzzaro F."/>
            <person name="Endimiani A."/>
        </authorList>
    </citation>
    <scope>NUCLEOTIDE SEQUENCE [LARGE SCALE GENOMIC DNA]</scope>
    <source>
        <strain evidence="6 7">LC0559/18</strain>
    </source>
</reference>
<feature type="transmembrane region" description="Helical" evidence="5">
    <location>
        <begin position="98"/>
        <end position="125"/>
    </location>
</feature>
<dbReference type="PANTHER" id="PTHR43427">
    <property type="entry name" value="CHLORIDE CHANNEL PROTEIN CLC-E"/>
    <property type="match status" value="1"/>
</dbReference>
<proteinExistence type="predicted"/>
<keyword evidence="2 5" id="KW-0812">Transmembrane</keyword>
<evidence type="ECO:0000256" key="1">
    <source>
        <dbReference type="ARBA" id="ARBA00004141"/>
    </source>
</evidence>
<evidence type="ECO:0000256" key="5">
    <source>
        <dbReference type="SAM" id="Phobius"/>
    </source>
</evidence>
<feature type="transmembrane region" description="Helical" evidence="5">
    <location>
        <begin position="258"/>
        <end position="278"/>
    </location>
</feature>
<feature type="transmembrane region" description="Helical" evidence="5">
    <location>
        <begin position="369"/>
        <end position="394"/>
    </location>
</feature>
<dbReference type="InterPro" id="IPR001807">
    <property type="entry name" value="ClC"/>
</dbReference>
<protein>
    <submittedName>
        <fullName evidence="6">Chloride channel protein</fullName>
    </submittedName>
</protein>
<evidence type="ECO:0000256" key="3">
    <source>
        <dbReference type="ARBA" id="ARBA00022989"/>
    </source>
</evidence>
<accession>A0A437UK98</accession>
<evidence type="ECO:0000256" key="4">
    <source>
        <dbReference type="ARBA" id="ARBA00023136"/>
    </source>
</evidence>
<name>A0A437UK98_ENTAV</name>
<evidence type="ECO:0000313" key="6">
    <source>
        <dbReference type="EMBL" id="RVU93971.1"/>
    </source>
</evidence>
<evidence type="ECO:0000256" key="2">
    <source>
        <dbReference type="ARBA" id="ARBA00022692"/>
    </source>
</evidence>
<keyword evidence="4 5" id="KW-0472">Membrane</keyword>
<feature type="transmembrane region" description="Helical" evidence="5">
    <location>
        <begin position="222"/>
        <end position="246"/>
    </location>
</feature>
<dbReference type="RefSeq" id="WP_127978267.1">
    <property type="nucleotide sequence ID" value="NZ_JAEMPA010000353.1"/>
</dbReference>
<evidence type="ECO:0000313" key="7">
    <source>
        <dbReference type="Proteomes" id="UP000288388"/>
    </source>
</evidence>